<name>A0A1D8U278_9CYAN</name>
<evidence type="ECO:0000313" key="2">
    <source>
        <dbReference type="EMBL" id="AOX03894.1"/>
    </source>
</evidence>
<evidence type="ECO:0000313" key="3">
    <source>
        <dbReference type="Proteomes" id="UP000177870"/>
    </source>
</evidence>
<proteinExistence type="predicted"/>
<gene>
    <name evidence="2" type="ORF">BJP34_34660</name>
</gene>
<dbReference type="AlphaFoldDB" id="A0A1D8U278"/>
<dbReference type="Pfam" id="PF13340">
    <property type="entry name" value="DUF4096"/>
    <property type="match status" value="1"/>
</dbReference>
<dbReference type="KEGG" id="mpro:BJP34_34660"/>
<protein>
    <recommendedName>
        <fullName evidence="1">Insertion element IS402-like domain-containing protein</fullName>
    </recommendedName>
</protein>
<organism evidence="2 3">
    <name type="scientific">Moorena producens PAL-8-15-08-1</name>
    <dbReference type="NCBI Taxonomy" id="1458985"/>
    <lineage>
        <taxon>Bacteria</taxon>
        <taxon>Bacillati</taxon>
        <taxon>Cyanobacteriota</taxon>
        <taxon>Cyanophyceae</taxon>
        <taxon>Coleofasciculales</taxon>
        <taxon>Coleofasciculaceae</taxon>
        <taxon>Moorena</taxon>
    </lineage>
</organism>
<dbReference type="STRING" id="1458985.BJP34_34660"/>
<sequence length="122" mass="13504">MPHRRESQILRDLSNTEWEVLKPLLAEPKGFGHPRTVDLTEILNGVCYVQRTGCQVDSLRLLIGVLVRSANASERLGAVVILSEARLETEVIRSGLGGCAVIQEIILLKPSNRCVVILFESK</sequence>
<evidence type="ECO:0000259" key="1">
    <source>
        <dbReference type="Pfam" id="PF13340"/>
    </source>
</evidence>
<reference evidence="3" key="1">
    <citation type="submission" date="2016-10" db="EMBL/GenBank/DDBJ databases">
        <title>Comparative genomics uncovers the prolific and rare metabolic potential of the cyanobacterial genus Moorea.</title>
        <authorList>
            <person name="Leao T."/>
            <person name="Castelao G."/>
            <person name="Korobeynikov A."/>
            <person name="Monroe E.A."/>
            <person name="Podell S."/>
            <person name="Glukhov E."/>
            <person name="Allen E."/>
            <person name="Gerwick W.H."/>
            <person name="Gerwick L."/>
        </authorList>
    </citation>
    <scope>NUCLEOTIDE SEQUENCE [LARGE SCALE GENOMIC DNA]</scope>
    <source>
        <strain evidence="3">PAL-8-15-08-1</strain>
    </source>
</reference>
<feature type="domain" description="Insertion element IS402-like" evidence="1">
    <location>
        <begin position="13"/>
        <end position="55"/>
    </location>
</feature>
<dbReference type="Proteomes" id="UP000177870">
    <property type="component" value="Chromosome"/>
</dbReference>
<accession>A0A1D8U278</accession>
<dbReference type="InterPro" id="IPR025161">
    <property type="entry name" value="IS402-like_dom"/>
</dbReference>
<dbReference type="EMBL" id="CP017599">
    <property type="protein sequence ID" value="AOX03894.1"/>
    <property type="molecule type" value="Genomic_DNA"/>
</dbReference>